<dbReference type="AlphaFoldDB" id="A0A1H0M1G9"/>
<organism evidence="3 4">
    <name type="scientific">Halobacillus aidingensis</name>
    <dbReference type="NCBI Taxonomy" id="240303"/>
    <lineage>
        <taxon>Bacteria</taxon>
        <taxon>Bacillati</taxon>
        <taxon>Bacillota</taxon>
        <taxon>Bacilli</taxon>
        <taxon>Bacillales</taxon>
        <taxon>Bacillaceae</taxon>
        <taxon>Halobacillus</taxon>
    </lineage>
</organism>
<keyword evidence="4" id="KW-1185">Reference proteome</keyword>
<dbReference type="InterPro" id="IPR025285">
    <property type="entry name" value="DUF4145"/>
</dbReference>
<proteinExistence type="predicted"/>
<feature type="region of interest" description="Disordered" evidence="1">
    <location>
        <begin position="160"/>
        <end position="181"/>
    </location>
</feature>
<evidence type="ECO:0000256" key="1">
    <source>
        <dbReference type="SAM" id="MobiDB-lite"/>
    </source>
</evidence>
<dbReference type="Pfam" id="PF13643">
    <property type="entry name" value="DUF4145"/>
    <property type="match status" value="1"/>
</dbReference>
<evidence type="ECO:0000259" key="2">
    <source>
        <dbReference type="Pfam" id="PF13643"/>
    </source>
</evidence>
<dbReference type="RefSeq" id="WP_089652248.1">
    <property type="nucleotide sequence ID" value="NZ_FNIZ01000007.1"/>
</dbReference>
<reference evidence="4" key="1">
    <citation type="submission" date="2016-10" db="EMBL/GenBank/DDBJ databases">
        <authorList>
            <person name="Varghese N."/>
            <person name="Submissions S."/>
        </authorList>
    </citation>
    <scope>NUCLEOTIDE SEQUENCE [LARGE SCALE GENOMIC DNA]</scope>
    <source>
        <strain evidence="4">CGMCC 1.3703</strain>
    </source>
</reference>
<accession>A0A1H0M1G9</accession>
<evidence type="ECO:0000313" key="4">
    <source>
        <dbReference type="Proteomes" id="UP000198860"/>
    </source>
</evidence>
<dbReference type="Proteomes" id="UP000198860">
    <property type="component" value="Unassembled WGS sequence"/>
</dbReference>
<sequence>MIKQNHAFQFLTHVSDSWARMGESIERSIYKDKETAIFKSRKLAELVLEEILINEEIDVPDRTTAAEKMSRLYHMGIITDDVNKSFHRVRRRGNQAVHELRELPMMDALKVHKSLYEICAWYVETYGPLDADIPGYQDPEPEDDEQRMYEMMKKHFNDFLSKGSTKEETESGVEEDSVSSEGPYKKYYGSHLLYQLNKLRESSQEAIEGYQSLSSFKKYLHIKRPIQEELEEKLENASSTDQSQLVFLCGSVGDGKSHLLAYLQSTYPDLMDNFEIYNDATESFDPKKDSLDTLADSLTPFDDEHIHTSSKKMVLAINLGVLHNFLETDYAKDRYKILKTFIGEAKVFDETSINREVEHENFSLVSFGDYHEFELTENGPVSPYIETMLEKIVAETEDNPFHKAYLKDLKNDWNHPILMNYKFLKAESVRTSITRILIETIMKDKVIISTRTLLNFIYDILVPTFVEDIDSSDMFDMIPYLLPALLFEGEQRSTLLKAVSNQDPIHYRSQEVDEKIIGLHNTNNLGAFMRSTITDPFAEEWIDMISYEPMHFIDSKSSKKSIGEMFIRCSFLFRSTLNSSFKDVVYDKYTSYLYAFNSGDMQKLSDMYYEVQNSIFLWKGSPQKNYIYLDDEMENMRIAEELKPRKSDVFTIEKREGTLKRFLMYVVLGYRVGSETIPVDIDYPLFKTLSKVREGYRLSKKDKEDSIKFEEFIDKLLPLGNQKEEILIQDHEEGLKFLLEYEGYGEYSFSRES</sequence>
<dbReference type="InterPro" id="IPR017647">
    <property type="entry name" value="Dnd_assoc_3"/>
</dbReference>
<gene>
    <name evidence="3" type="ORF">SAMN05421677_107195</name>
</gene>
<dbReference type="STRING" id="240303.SAMN05421677_107195"/>
<dbReference type="NCBIfam" id="TIGR03238">
    <property type="entry name" value="dnd_assoc_3"/>
    <property type="match status" value="1"/>
</dbReference>
<protein>
    <submittedName>
        <fullName evidence="3">DNA phosphorothioation-dependent restriction protein DptF</fullName>
    </submittedName>
</protein>
<evidence type="ECO:0000313" key="3">
    <source>
        <dbReference type="EMBL" id="SDO74257.1"/>
    </source>
</evidence>
<dbReference type="EMBL" id="FNIZ01000007">
    <property type="protein sequence ID" value="SDO74257.1"/>
    <property type="molecule type" value="Genomic_DNA"/>
</dbReference>
<dbReference type="OrthoDB" id="257964at2"/>
<name>A0A1H0M1G9_HALAD</name>
<feature type="domain" description="DUF4145" evidence="2">
    <location>
        <begin position="27"/>
        <end position="113"/>
    </location>
</feature>